<sequence>MTLSTDKIMDETVEILSLAKNRTLDLERLILRPLTQADLMDYHELTSDDAALKYDYPAHKSIEESEEMLVKWHLSIPFGKYGVYHKKDAKIIGSVSIRLGENADAYIGYTFNQNYWHKGYATEAVSALIQLVFTQTKLSLVLAEVDQENTASVSLLKRLGFKFLTRKENIKNARGRLIAEDTYLLEKSEIRNQQSKMIK</sequence>
<dbReference type="PANTHER" id="PTHR43792">
    <property type="entry name" value="GNAT FAMILY, PUTATIVE (AFU_ORTHOLOGUE AFUA_3G00765)-RELATED-RELATED"/>
    <property type="match status" value="1"/>
</dbReference>
<proteinExistence type="predicted"/>
<organism evidence="2 3">
    <name type="scientific">Pseudolactococcus chungangensis</name>
    <dbReference type="NCBI Taxonomy" id="451457"/>
    <lineage>
        <taxon>Bacteria</taxon>
        <taxon>Bacillati</taxon>
        <taxon>Bacillota</taxon>
        <taxon>Bacilli</taxon>
        <taxon>Lactobacillales</taxon>
        <taxon>Streptococcaceae</taxon>
        <taxon>Pseudolactococcus</taxon>
    </lineage>
</organism>
<evidence type="ECO:0000259" key="1">
    <source>
        <dbReference type="PROSITE" id="PS51186"/>
    </source>
</evidence>
<dbReference type="SUPFAM" id="SSF55729">
    <property type="entry name" value="Acyl-CoA N-acyltransferases (Nat)"/>
    <property type="match status" value="1"/>
</dbReference>
<dbReference type="InterPro" id="IPR000182">
    <property type="entry name" value="GNAT_dom"/>
</dbReference>
<dbReference type="AlphaFoldDB" id="A0A847J6F1"/>
<keyword evidence="2" id="KW-0808">Transferase</keyword>
<evidence type="ECO:0000313" key="2">
    <source>
        <dbReference type="EMBL" id="NLH36466.1"/>
    </source>
</evidence>
<dbReference type="PROSITE" id="PS51186">
    <property type="entry name" value="GNAT"/>
    <property type="match status" value="1"/>
</dbReference>
<dbReference type="Gene3D" id="3.40.630.30">
    <property type="match status" value="1"/>
</dbReference>
<evidence type="ECO:0000313" key="3">
    <source>
        <dbReference type="Proteomes" id="UP000559962"/>
    </source>
</evidence>
<dbReference type="PANTHER" id="PTHR43792:SF13">
    <property type="entry name" value="ACETYLTRANSFERASE"/>
    <property type="match status" value="1"/>
</dbReference>
<name>A0A847J6F1_9LACT</name>
<protein>
    <submittedName>
        <fullName evidence="2">GNAT family N-acetyltransferase</fullName>
    </submittedName>
</protein>
<dbReference type="EMBL" id="JAAYVO010000149">
    <property type="protein sequence ID" value="NLH36466.1"/>
    <property type="molecule type" value="Genomic_DNA"/>
</dbReference>
<dbReference type="InterPro" id="IPR016181">
    <property type="entry name" value="Acyl_CoA_acyltransferase"/>
</dbReference>
<dbReference type="Pfam" id="PF13302">
    <property type="entry name" value="Acetyltransf_3"/>
    <property type="match status" value="1"/>
</dbReference>
<comment type="caution">
    <text evidence="2">The sequence shown here is derived from an EMBL/GenBank/DDBJ whole genome shotgun (WGS) entry which is preliminary data.</text>
</comment>
<dbReference type="GO" id="GO:0016747">
    <property type="term" value="F:acyltransferase activity, transferring groups other than amino-acyl groups"/>
    <property type="evidence" value="ECO:0007669"/>
    <property type="project" value="InterPro"/>
</dbReference>
<gene>
    <name evidence="2" type="ORF">GX453_10705</name>
</gene>
<feature type="domain" description="N-acetyltransferase" evidence="1">
    <location>
        <begin position="29"/>
        <end position="190"/>
    </location>
</feature>
<reference evidence="2 3" key="1">
    <citation type="journal article" date="2020" name="Biotechnol. Biofuels">
        <title>New insights from the biogas microbiome by comprehensive genome-resolved metagenomics of nearly 1600 species originating from multiple anaerobic digesters.</title>
        <authorList>
            <person name="Campanaro S."/>
            <person name="Treu L."/>
            <person name="Rodriguez-R L.M."/>
            <person name="Kovalovszki A."/>
            <person name="Ziels R.M."/>
            <person name="Maus I."/>
            <person name="Zhu X."/>
            <person name="Kougias P.G."/>
            <person name="Basile A."/>
            <person name="Luo G."/>
            <person name="Schluter A."/>
            <person name="Konstantinidis K.T."/>
            <person name="Angelidaki I."/>
        </authorList>
    </citation>
    <scope>NUCLEOTIDE SEQUENCE [LARGE SCALE GENOMIC DNA]</scope>
    <source>
        <strain evidence="2">AS27yjCOA_61</strain>
    </source>
</reference>
<dbReference type="Proteomes" id="UP000559962">
    <property type="component" value="Unassembled WGS sequence"/>
</dbReference>
<accession>A0A847J6F1</accession>
<dbReference type="InterPro" id="IPR051531">
    <property type="entry name" value="N-acetyltransferase"/>
</dbReference>